<dbReference type="Gene3D" id="3.30.70.270">
    <property type="match status" value="1"/>
</dbReference>
<evidence type="ECO:0000313" key="2">
    <source>
        <dbReference type="EMBL" id="KII71829.1"/>
    </source>
</evidence>
<proteinExistence type="predicted"/>
<dbReference type="AlphaFoldDB" id="A0A0C2J1S9"/>
<evidence type="ECO:0000313" key="3">
    <source>
        <dbReference type="Proteomes" id="UP000031668"/>
    </source>
</evidence>
<dbReference type="InterPro" id="IPR043502">
    <property type="entry name" value="DNA/RNA_pol_sf"/>
</dbReference>
<dbReference type="InterPro" id="IPR043128">
    <property type="entry name" value="Rev_trsase/Diguanyl_cyclase"/>
</dbReference>
<dbReference type="Proteomes" id="UP000031668">
    <property type="component" value="Unassembled WGS sequence"/>
</dbReference>
<dbReference type="EMBL" id="JWZT01001610">
    <property type="protein sequence ID" value="KII71829.1"/>
    <property type="molecule type" value="Genomic_DNA"/>
</dbReference>
<name>A0A0C2J1S9_THEKT</name>
<dbReference type="SUPFAM" id="SSF56672">
    <property type="entry name" value="DNA/RNA polymerases"/>
    <property type="match status" value="1"/>
</dbReference>
<organism evidence="2 3">
    <name type="scientific">Thelohanellus kitauei</name>
    <name type="common">Myxosporean</name>
    <dbReference type="NCBI Taxonomy" id="669202"/>
    <lineage>
        <taxon>Eukaryota</taxon>
        <taxon>Metazoa</taxon>
        <taxon>Cnidaria</taxon>
        <taxon>Myxozoa</taxon>
        <taxon>Myxosporea</taxon>
        <taxon>Bivalvulida</taxon>
        <taxon>Platysporina</taxon>
        <taxon>Myxobolidae</taxon>
        <taxon>Thelohanellus</taxon>
    </lineage>
</organism>
<sequence>MVDMFAELIHKNLLIDLNNIVTFGRNYEENLEHLEEVFANLKSANLKVRKEECEFFKSEIKYLGTLLILIKCEPLSNGKLSRTKKDLETFLGLLGFIDVLSKI</sequence>
<keyword evidence="1" id="KW-0175">Coiled coil</keyword>
<comment type="caution">
    <text evidence="2">The sequence shown here is derived from an EMBL/GenBank/DDBJ whole genome shotgun (WGS) entry which is preliminary data.</text>
</comment>
<keyword evidence="3" id="KW-1185">Reference proteome</keyword>
<dbReference type="OrthoDB" id="427924at2759"/>
<reference evidence="2 3" key="1">
    <citation type="journal article" date="2014" name="Genome Biol. Evol.">
        <title>The genome of the myxosporean Thelohanellus kitauei shows adaptations to nutrient acquisition within its fish host.</title>
        <authorList>
            <person name="Yang Y."/>
            <person name="Xiong J."/>
            <person name="Zhou Z."/>
            <person name="Huo F."/>
            <person name="Miao W."/>
            <person name="Ran C."/>
            <person name="Liu Y."/>
            <person name="Zhang J."/>
            <person name="Feng J."/>
            <person name="Wang M."/>
            <person name="Wang M."/>
            <person name="Wang L."/>
            <person name="Yao B."/>
        </authorList>
    </citation>
    <scope>NUCLEOTIDE SEQUENCE [LARGE SCALE GENOMIC DNA]</scope>
    <source>
        <strain evidence="2">Wuqing</strain>
    </source>
</reference>
<accession>A0A0C2J1S9</accession>
<evidence type="ECO:0000256" key="1">
    <source>
        <dbReference type="SAM" id="Coils"/>
    </source>
</evidence>
<protein>
    <submittedName>
        <fullName evidence="2">Retrovirus-related Pol polyprotein from transposon 17.6</fullName>
    </submittedName>
</protein>
<gene>
    <name evidence="2" type="ORF">RF11_01373</name>
</gene>
<feature type="coiled-coil region" evidence="1">
    <location>
        <begin position="24"/>
        <end position="54"/>
    </location>
</feature>